<keyword evidence="1" id="KW-1133">Transmembrane helix</keyword>
<evidence type="ECO:0000256" key="1">
    <source>
        <dbReference type="SAM" id="Phobius"/>
    </source>
</evidence>
<sequence>SHIWRYDSDISVSNADIGLSLTLNSCHSSGFTNLSVDKSLFPFPFQYSSTREECGYHQHSLLPHPLGGNSLLLLSFLLFLVAALSITLVVIGLVVRMRSSIPTILIFLVVLSLSFQSVLCDGYLSNECSMYISEDDHLECNEVYPGRYAAECEDGYYYDQGEYSCVYDTYTDCPSDMNDHKMCVKTANGDVITSDCRSAWYGDDCDQLYSMHIPDKLFRGKVCDAISNSDPLCDVSEFEMAGINGEFYSYSSHITSFEGAQSEDDTDYWTFITTVFPIHSSNSDYKDRHYLPNSCPLNTDPGNSPYNCNTSNASCPSIIRNEVYNSVADPAVKECAFIARSSDGKCYTVHDDSIRQYLKDQCLSTSDVESNGVISVATMRNDLTCTSLSLPSIATDRGISLNSITTLQGLEYATSLTSLTIDGYDLSGDINSNAEYDKLVVQILAKAVTSGTIDSGLRILSASGCGLSAISDVLDLTPIASGDSTTDQFKLTSLDLSNNSISDVSVLITSSMFPDDTDAVLTTLDISDNNICDIEGIVSQLQTEFPTLSTLKYSDQTCHCSASVSSAAHQVCREVYPDRWAVECWNGYYLDNASGECLEVCASGSELDTSSGTPPYTCITAASDVDDSIRLQ</sequence>
<comment type="caution">
    <text evidence="2">The sequence shown here is derived from an EMBL/GenBank/DDBJ whole genome shotgun (WGS) entry which is preliminary data.</text>
</comment>
<dbReference type="Proteomes" id="UP001057375">
    <property type="component" value="Unassembled WGS sequence"/>
</dbReference>
<keyword evidence="3" id="KW-1185">Reference proteome</keyword>
<accession>A0ABQ5K9S4</accession>
<reference evidence="2" key="1">
    <citation type="submission" date="2022-03" db="EMBL/GenBank/DDBJ databases">
        <title>Draft genome sequence of Aduncisulcus paluster, a free-living microaerophilic Fornicata.</title>
        <authorList>
            <person name="Yuyama I."/>
            <person name="Kume K."/>
            <person name="Tamura T."/>
            <person name="Inagaki Y."/>
            <person name="Hashimoto T."/>
        </authorList>
    </citation>
    <scope>NUCLEOTIDE SEQUENCE</scope>
    <source>
        <strain evidence="2">NY0171</strain>
    </source>
</reference>
<dbReference type="Gene3D" id="3.80.10.10">
    <property type="entry name" value="Ribonuclease Inhibitor"/>
    <property type="match status" value="1"/>
</dbReference>
<feature type="transmembrane region" description="Helical" evidence="1">
    <location>
        <begin position="71"/>
        <end position="94"/>
    </location>
</feature>
<dbReference type="InterPro" id="IPR001611">
    <property type="entry name" value="Leu-rich_rpt"/>
</dbReference>
<dbReference type="InterPro" id="IPR032675">
    <property type="entry name" value="LRR_dom_sf"/>
</dbReference>
<protein>
    <submittedName>
        <fullName evidence="2">Uncharacterized protein</fullName>
    </submittedName>
</protein>
<name>A0ABQ5K9S4_9EUKA</name>
<organism evidence="2 3">
    <name type="scientific">Aduncisulcus paluster</name>
    <dbReference type="NCBI Taxonomy" id="2918883"/>
    <lineage>
        <taxon>Eukaryota</taxon>
        <taxon>Metamonada</taxon>
        <taxon>Carpediemonas-like organisms</taxon>
        <taxon>Aduncisulcus</taxon>
    </lineage>
</organism>
<dbReference type="SUPFAM" id="SSF52047">
    <property type="entry name" value="RNI-like"/>
    <property type="match status" value="1"/>
</dbReference>
<keyword evidence="1" id="KW-0472">Membrane</keyword>
<dbReference type="PROSITE" id="PS51450">
    <property type="entry name" value="LRR"/>
    <property type="match status" value="2"/>
</dbReference>
<feature type="non-terminal residue" evidence="2">
    <location>
        <position position="632"/>
    </location>
</feature>
<proteinExistence type="predicted"/>
<dbReference type="EMBL" id="BQXS01000106">
    <property type="protein sequence ID" value="GKT27935.1"/>
    <property type="molecule type" value="Genomic_DNA"/>
</dbReference>
<evidence type="ECO:0000313" key="3">
    <source>
        <dbReference type="Proteomes" id="UP001057375"/>
    </source>
</evidence>
<feature type="transmembrane region" description="Helical" evidence="1">
    <location>
        <begin position="101"/>
        <end position="119"/>
    </location>
</feature>
<gene>
    <name evidence="2" type="ORF">ADUPG1_000295</name>
</gene>
<evidence type="ECO:0000313" key="2">
    <source>
        <dbReference type="EMBL" id="GKT27935.1"/>
    </source>
</evidence>
<feature type="non-terminal residue" evidence="2">
    <location>
        <position position="1"/>
    </location>
</feature>
<keyword evidence="1" id="KW-0812">Transmembrane</keyword>